<keyword evidence="2" id="KW-0677">Repeat</keyword>
<dbReference type="CDD" id="cd06738">
    <property type="entry name" value="PDZ2_harmonin"/>
    <property type="match status" value="1"/>
</dbReference>
<dbReference type="GO" id="GO:0005886">
    <property type="term" value="C:plasma membrane"/>
    <property type="evidence" value="ECO:0007669"/>
    <property type="project" value="TreeGrafter"/>
</dbReference>
<dbReference type="InterPro" id="IPR001478">
    <property type="entry name" value="PDZ"/>
</dbReference>
<reference evidence="8" key="1">
    <citation type="submission" date="2025-08" db="UniProtKB">
        <authorList>
            <consortium name="RefSeq"/>
        </authorList>
    </citation>
    <scope>IDENTIFICATION</scope>
    <source>
        <tissue evidence="8">Gonads</tissue>
    </source>
</reference>
<dbReference type="CDD" id="cd06739">
    <property type="entry name" value="PDZ3_harmonin"/>
    <property type="match status" value="1"/>
</dbReference>
<feature type="region of interest" description="Disordered" evidence="4">
    <location>
        <begin position="355"/>
        <end position="425"/>
    </location>
</feature>
<evidence type="ECO:0000256" key="2">
    <source>
        <dbReference type="ARBA" id="ARBA00022737"/>
    </source>
</evidence>
<feature type="region of interest" description="Disordered" evidence="4">
    <location>
        <begin position="461"/>
        <end position="486"/>
    </location>
</feature>
<evidence type="ECO:0000256" key="4">
    <source>
        <dbReference type="SAM" id="MobiDB-lite"/>
    </source>
</evidence>
<keyword evidence="5" id="KW-0472">Membrane</keyword>
<feature type="domain" description="PDZ" evidence="6">
    <location>
        <begin position="98"/>
        <end position="172"/>
    </location>
</feature>
<feature type="transmembrane region" description="Helical" evidence="5">
    <location>
        <begin position="645"/>
        <end position="663"/>
    </location>
</feature>
<dbReference type="Proteomes" id="UP000085678">
    <property type="component" value="Unplaced"/>
</dbReference>
<dbReference type="Pfam" id="PF00595">
    <property type="entry name" value="PDZ"/>
    <property type="match status" value="3"/>
</dbReference>
<dbReference type="CDD" id="cd06737">
    <property type="entry name" value="PDZ1_harmonin"/>
    <property type="match status" value="1"/>
</dbReference>
<dbReference type="Pfam" id="PF21219">
    <property type="entry name" value="USH1C_N"/>
    <property type="match status" value="1"/>
</dbReference>
<dbReference type="SUPFAM" id="SSF50156">
    <property type="entry name" value="PDZ domain-like"/>
    <property type="match status" value="3"/>
</dbReference>
<dbReference type="GO" id="GO:0032426">
    <property type="term" value="C:stereocilium tip"/>
    <property type="evidence" value="ECO:0007669"/>
    <property type="project" value="TreeGrafter"/>
</dbReference>
<dbReference type="InterPro" id="IPR051844">
    <property type="entry name" value="USH2_Complex_Protein"/>
</dbReference>
<dbReference type="OrthoDB" id="7734647at2759"/>
<protein>
    <submittedName>
        <fullName evidence="8">Harmonin isoform X1</fullName>
    </submittedName>
</protein>
<accession>A0A2R2MSH5</accession>
<dbReference type="InterPro" id="IPR036034">
    <property type="entry name" value="PDZ_sf"/>
</dbReference>
<dbReference type="SMART" id="SM00228">
    <property type="entry name" value="PDZ"/>
    <property type="match status" value="3"/>
</dbReference>
<dbReference type="InParanoid" id="A0A2R2MSH5"/>
<name>A0A2R2MSH5_LINAN</name>
<dbReference type="GeneID" id="106181025"/>
<evidence type="ECO:0000313" key="7">
    <source>
        <dbReference type="Proteomes" id="UP000085678"/>
    </source>
</evidence>
<keyword evidence="3" id="KW-0966">Cell projection</keyword>
<dbReference type="RefSeq" id="XP_023933199.1">
    <property type="nucleotide sequence ID" value="XM_024077431.1"/>
</dbReference>
<dbReference type="PANTHER" id="PTHR23116:SF36">
    <property type="entry name" value="HARMONIN"/>
    <property type="match status" value="1"/>
</dbReference>
<feature type="domain" description="PDZ" evidence="6">
    <location>
        <begin position="506"/>
        <end position="584"/>
    </location>
</feature>
<dbReference type="GO" id="GO:0005929">
    <property type="term" value="C:cilium"/>
    <property type="evidence" value="ECO:0007669"/>
    <property type="project" value="TreeGrafter"/>
</dbReference>
<sequence>MEQQLAKEFNEEFPVVENFEIKVHALIDDLSEREALFQSLREYQHSLDLKQLMEDLRNLVNTPGKMSIYEALRPLIPVKHQLDYERMLPPAVYGKIRVIRLKRRANESLGFAVRGGLEHGIGVYVSHVDPESQAYHQGLRVGDQIVRVNGFTIEQAIHDEVLNLLKAKSQIVLKVRYIGMLPSKDRGDDFVRWQFVDRLDSGKALQHVLEDAYARTYLLDQRDVKLFIHIPVGMGLGCSICSGPPEHPGIFIQSIKQGSLAEEAGLEVGDQIINVNGTSFFGISHGEAVVALKGSRQLEFIIRKGAGADLFRPNSPVLSTEELRERERLLEMKEMAIQREREKIERKEREHKLLETERKRETMERKLREKEARHQDAISRLKQQEQETKKEAEERKKTEEQAKRDQEEKEEEILQTKQEHEESMTKMQEELLTLQEREKQQKERLKEQLTQASSFKLQKPVLMSPASSKTSSQEKTGTPYFDDDAISETDFDPERYFTHEEIEGRQVILLKIRRNGLRDLSFEGGTGTALRGKIIVTHVMEGGIVHMQGGIHKGDQLMMVDGHSLVDVSMDEAMRLVDEAADRVGVHAQLVVAKAGPKEYEDEVMRSGSNSTSEYRQVECYMLDVHVSAQEKAILLLFGFVKTHLSLIYFLSSPWSLMLHLVLQISTKQQPSKNFCFFDTLLISLFLYCTNLTIFQFGF</sequence>
<dbReference type="FunFam" id="2.30.42.10:FF:000281">
    <property type="entry name" value="Usher syndrome 1C"/>
    <property type="match status" value="1"/>
</dbReference>
<dbReference type="InterPro" id="IPR030237">
    <property type="entry name" value="Harmonin_N"/>
</dbReference>
<keyword evidence="5" id="KW-0812">Transmembrane</keyword>
<feature type="transmembrane region" description="Helical" evidence="5">
    <location>
        <begin position="675"/>
        <end position="697"/>
    </location>
</feature>
<dbReference type="Gene3D" id="2.30.42.10">
    <property type="match status" value="3"/>
</dbReference>
<comment type="subcellular location">
    <subcellularLocation>
        <location evidence="1">Cell projection</location>
    </subcellularLocation>
</comment>
<keyword evidence="7" id="KW-1185">Reference proteome</keyword>
<keyword evidence="5" id="KW-1133">Transmembrane helix</keyword>
<dbReference type="PROSITE" id="PS50106">
    <property type="entry name" value="PDZ"/>
    <property type="match status" value="3"/>
</dbReference>
<dbReference type="AlphaFoldDB" id="A0A2R2MSH5"/>
<evidence type="ECO:0000313" key="8">
    <source>
        <dbReference type="RefSeq" id="XP_023933199.1"/>
    </source>
</evidence>
<evidence type="ECO:0000259" key="6">
    <source>
        <dbReference type="PROSITE" id="PS50106"/>
    </source>
</evidence>
<evidence type="ECO:0000256" key="1">
    <source>
        <dbReference type="ARBA" id="ARBA00004316"/>
    </source>
</evidence>
<dbReference type="PANTHER" id="PTHR23116">
    <property type="entry name" value="PDZ DOMAIN CONTAINING WHIRLIN AND HARMONIN-RELATED"/>
    <property type="match status" value="1"/>
</dbReference>
<proteinExistence type="predicted"/>
<feature type="compositionally biased region" description="Polar residues" evidence="4">
    <location>
        <begin position="465"/>
        <end position="476"/>
    </location>
</feature>
<dbReference type="Gene3D" id="1.20.1160.20">
    <property type="match status" value="1"/>
</dbReference>
<gene>
    <name evidence="8" type="primary">LOC106181025</name>
</gene>
<feature type="domain" description="PDZ" evidence="6">
    <location>
        <begin position="233"/>
        <end position="295"/>
    </location>
</feature>
<evidence type="ECO:0000256" key="5">
    <source>
        <dbReference type="SAM" id="Phobius"/>
    </source>
</evidence>
<organism evidence="7 8">
    <name type="scientific">Lingula anatina</name>
    <name type="common">Brachiopod</name>
    <name type="synonym">Lingula unguis</name>
    <dbReference type="NCBI Taxonomy" id="7574"/>
    <lineage>
        <taxon>Eukaryota</taxon>
        <taxon>Metazoa</taxon>
        <taxon>Spiralia</taxon>
        <taxon>Lophotrochozoa</taxon>
        <taxon>Brachiopoda</taxon>
        <taxon>Linguliformea</taxon>
        <taxon>Lingulata</taxon>
        <taxon>Lingulida</taxon>
        <taxon>Linguloidea</taxon>
        <taxon>Lingulidae</taxon>
        <taxon>Lingula</taxon>
    </lineage>
</organism>
<evidence type="ECO:0000256" key="3">
    <source>
        <dbReference type="ARBA" id="ARBA00023273"/>
    </source>
</evidence>
<dbReference type="GO" id="GO:0002142">
    <property type="term" value="C:stereocilia ankle link complex"/>
    <property type="evidence" value="ECO:0007669"/>
    <property type="project" value="TreeGrafter"/>
</dbReference>
<dbReference type="STRING" id="7574.A0A2R2MSH5"/>